<dbReference type="Pfam" id="PF00628">
    <property type="entry name" value="PHD"/>
    <property type="match status" value="1"/>
</dbReference>
<evidence type="ECO:0000259" key="7">
    <source>
        <dbReference type="PROSITE" id="PS50016"/>
    </source>
</evidence>
<dbReference type="InterPro" id="IPR011011">
    <property type="entry name" value="Znf_FYVE_PHD"/>
</dbReference>
<dbReference type="AlphaFoldDB" id="A0A7S0SHR4"/>
<dbReference type="Pfam" id="PF19633">
    <property type="entry name" value="SDG2_C"/>
    <property type="match status" value="1"/>
</dbReference>
<accession>A0A7S0SHR4</accession>
<dbReference type="InterPro" id="IPR046341">
    <property type="entry name" value="SET_dom_sf"/>
</dbReference>
<dbReference type="InterPro" id="IPR001965">
    <property type="entry name" value="Znf_PHD"/>
</dbReference>
<dbReference type="PROSITE" id="PS50280">
    <property type="entry name" value="SET"/>
    <property type="match status" value="1"/>
</dbReference>
<dbReference type="InterPro" id="IPR036910">
    <property type="entry name" value="HMG_box_dom_sf"/>
</dbReference>
<dbReference type="InterPro" id="IPR001214">
    <property type="entry name" value="SET_dom"/>
</dbReference>
<keyword evidence="1" id="KW-0479">Metal-binding</keyword>
<dbReference type="InterPro" id="IPR013083">
    <property type="entry name" value="Znf_RING/FYVE/PHD"/>
</dbReference>
<dbReference type="GO" id="GO:0008270">
    <property type="term" value="F:zinc ion binding"/>
    <property type="evidence" value="ECO:0007669"/>
    <property type="project" value="UniProtKB-KW"/>
</dbReference>
<keyword evidence="4" id="KW-0156">Chromatin regulator</keyword>
<feature type="region of interest" description="Disordered" evidence="6">
    <location>
        <begin position="818"/>
        <end position="837"/>
    </location>
</feature>
<dbReference type="EMBL" id="HBFC01015250">
    <property type="protein sequence ID" value="CAD8706267.1"/>
    <property type="molecule type" value="Transcribed_RNA"/>
</dbReference>
<dbReference type="SUPFAM" id="SSF82199">
    <property type="entry name" value="SET domain"/>
    <property type="match status" value="1"/>
</dbReference>
<dbReference type="CDD" id="cd00084">
    <property type="entry name" value="HMG-box_SF"/>
    <property type="match status" value="1"/>
</dbReference>
<evidence type="ECO:0000313" key="9">
    <source>
        <dbReference type="EMBL" id="CAD8706267.1"/>
    </source>
</evidence>
<sequence length="1064" mass="113899">MPQLDAGVVLDKLKTNLEEGWMDLPPQDVVSGTPCLVCSSSDGDEADFVMCERCPKGGHYQCLNLPGVPSGEWFCESCSTRPLPVGQSEASATAAPAADWLNGAGLASVSQSALHAAGATPASCQNNTELAPDDQPAILGAVAVPTAVANADDASKVFSFAAIATMATAALIANTENAKNADPLPPLIPKTLPIVADTRHSGTAVPNVMNRQPLVLGIDVEERPMWGMDCYTRVAVTSALSQAPGYMGTDKLSAAKRDRFLTHLLMPAVHTMGKDGWDIAAALEKVMEAAAARGDDDDVGGCVCILRAVREVDERELDTEPPPPPKGGWGRKGGSASSSNNEQYTAFCRIERPNVVAANPTFSHHEVEKALGQIWGQFSKGRAKQTATGAAGAEASDTMEETSDDLEVTSASETETLAVSAATVKAVIAEGVALEERPRSLRVAEAAVVAEVAAGEAAWARCTAGAQLSADKQGSRKPPRRSVVDRATKRRHFRLHPKGVGVVCIRPGGLEPGTYVQDYLGEIYSPWRWYERQDAIKKREPGKDLPDFFNITLERPAADAAGYDTLFVEAAHRCTFASRLSHSCAPNCHTVNVSVGGKLTIAQYTTRPIACGEELCWNYSCVTESEKEYRAAICLCSSTTCRGAFLDYSGSSAFTKVMSRRHNFLDRNALLIRACAETVTTEDRAALVSAGIKSAALNMPGMSPPTECPTWLVKWAALTLQYIDLEKELLPAALMEKPLDGIRYDMSFARATAAGVGATRIQNLVITLDKIKYVLRQPAQCQAPFLRPLTDPEVVAHLWNGPHGVLKRMVAATSSAVGSKSAKSSSRGKGSGGEVNGGSGTISKVLAALRKDLAKTPSSAAEARNGLERVSTELRSLGAAHVAAADCLLLYARTRHWCAPEKYMPFVSEPVVLEPLAAKDAAATAAATASVKKLAATFKGNVENVMKKRYQPHFTWGQMVSWFKQTIYDPSASLSADRRGCMSLPDPESAYADHKGEYAKKERRVLLAQLARAPDKMWPTAWIWSFRNPGKVYGSPFIDDAIATSRNEAPTLAALLKEMQSMSS</sequence>
<protein>
    <recommendedName>
        <fullName evidence="10">Histone-lysine N-methyltransferase</fullName>
    </recommendedName>
</protein>
<organism evidence="9">
    <name type="scientific">Mantoniella antarctica</name>
    <dbReference type="NCBI Taxonomy" id="81844"/>
    <lineage>
        <taxon>Eukaryota</taxon>
        <taxon>Viridiplantae</taxon>
        <taxon>Chlorophyta</taxon>
        <taxon>Mamiellophyceae</taxon>
        <taxon>Mamiellales</taxon>
        <taxon>Mamiellaceae</taxon>
        <taxon>Mantoniella</taxon>
    </lineage>
</organism>
<evidence type="ECO:0000256" key="4">
    <source>
        <dbReference type="ARBA" id="ARBA00022853"/>
    </source>
</evidence>
<evidence type="ECO:0008006" key="10">
    <source>
        <dbReference type="Google" id="ProtNLM"/>
    </source>
</evidence>
<dbReference type="PANTHER" id="PTHR46655">
    <property type="entry name" value="HISTONE-LYSINE N-METHYLTRANSFERASE ATXR3"/>
    <property type="match status" value="1"/>
</dbReference>
<gene>
    <name evidence="9" type="ORF">MANT1106_LOCUS8950</name>
</gene>
<dbReference type="Pfam" id="PF00856">
    <property type="entry name" value="SET"/>
    <property type="match status" value="1"/>
</dbReference>
<reference evidence="9" key="1">
    <citation type="submission" date="2021-01" db="EMBL/GenBank/DDBJ databases">
        <authorList>
            <person name="Corre E."/>
            <person name="Pelletier E."/>
            <person name="Niang G."/>
            <person name="Scheremetjew M."/>
            <person name="Finn R."/>
            <person name="Kale V."/>
            <person name="Holt S."/>
            <person name="Cochrane G."/>
            <person name="Meng A."/>
            <person name="Brown T."/>
            <person name="Cohen L."/>
        </authorList>
    </citation>
    <scope>NUCLEOTIDE SEQUENCE</scope>
    <source>
        <strain evidence="9">SL-175</strain>
    </source>
</reference>
<dbReference type="PANTHER" id="PTHR46655:SF1">
    <property type="entry name" value="HISTONE-LYSINE N-METHYLTRANSFERASE ATXR3"/>
    <property type="match status" value="1"/>
</dbReference>
<dbReference type="InterPro" id="IPR045606">
    <property type="entry name" value="ATXR3_C"/>
</dbReference>
<feature type="compositionally biased region" description="Low complexity" evidence="6">
    <location>
        <begin position="818"/>
        <end position="828"/>
    </location>
</feature>
<evidence type="ECO:0000256" key="6">
    <source>
        <dbReference type="SAM" id="MobiDB-lite"/>
    </source>
</evidence>
<dbReference type="SMART" id="SM00249">
    <property type="entry name" value="PHD"/>
    <property type="match status" value="1"/>
</dbReference>
<dbReference type="SMART" id="SM00317">
    <property type="entry name" value="SET"/>
    <property type="match status" value="1"/>
</dbReference>
<feature type="domain" description="PHD-type" evidence="7">
    <location>
        <begin position="32"/>
        <end position="81"/>
    </location>
</feature>
<dbReference type="CDD" id="cd15489">
    <property type="entry name" value="PHD_SF"/>
    <property type="match status" value="1"/>
</dbReference>
<dbReference type="Gene3D" id="2.170.270.10">
    <property type="entry name" value="SET domain"/>
    <property type="match status" value="1"/>
</dbReference>
<dbReference type="Gene3D" id="3.30.40.10">
    <property type="entry name" value="Zinc/RING finger domain, C3HC4 (zinc finger)"/>
    <property type="match status" value="1"/>
</dbReference>
<evidence type="ECO:0000256" key="1">
    <source>
        <dbReference type="ARBA" id="ARBA00022723"/>
    </source>
</evidence>
<evidence type="ECO:0000256" key="2">
    <source>
        <dbReference type="ARBA" id="ARBA00022771"/>
    </source>
</evidence>
<evidence type="ECO:0000259" key="8">
    <source>
        <dbReference type="PROSITE" id="PS50280"/>
    </source>
</evidence>
<evidence type="ECO:0000256" key="3">
    <source>
        <dbReference type="ARBA" id="ARBA00022833"/>
    </source>
</evidence>
<feature type="domain" description="SET" evidence="8">
    <location>
        <begin position="481"/>
        <end position="620"/>
    </location>
</feature>
<keyword evidence="3" id="KW-0862">Zinc</keyword>
<proteinExistence type="predicted"/>
<dbReference type="SUPFAM" id="SSF57903">
    <property type="entry name" value="FYVE/PHD zinc finger"/>
    <property type="match status" value="1"/>
</dbReference>
<feature type="region of interest" description="Disordered" evidence="6">
    <location>
        <begin position="314"/>
        <end position="340"/>
    </location>
</feature>
<dbReference type="PROSITE" id="PS50016">
    <property type="entry name" value="ZF_PHD_2"/>
    <property type="match status" value="1"/>
</dbReference>
<keyword evidence="2 5" id="KW-0863">Zinc-finger</keyword>
<dbReference type="InterPro" id="IPR019787">
    <property type="entry name" value="Znf_PHD-finger"/>
</dbReference>
<evidence type="ECO:0000256" key="5">
    <source>
        <dbReference type="PROSITE-ProRule" id="PRU00146"/>
    </source>
</evidence>
<dbReference type="SUPFAM" id="SSF47095">
    <property type="entry name" value="HMG-box"/>
    <property type="match status" value="1"/>
</dbReference>
<name>A0A7S0SHR4_9CHLO</name>
<dbReference type="GO" id="GO:0006325">
    <property type="term" value="P:chromatin organization"/>
    <property type="evidence" value="ECO:0007669"/>
    <property type="project" value="UniProtKB-KW"/>
</dbReference>